<dbReference type="Proteomes" id="UP000198817">
    <property type="component" value="Unassembled WGS sequence"/>
</dbReference>
<dbReference type="OrthoDB" id="9797568at2"/>
<evidence type="ECO:0000313" key="2">
    <source>
        <dbReference type="EMBL" id="SFU65224.1"/>
    </source>
</evidence>
<accession>A0A1I7HWX5</accession>
<protein>
    <recommendedName>
        <fullName evidence="4">DUF47 domain-containing protein</fullName>
    </recommendedName>
</protein>
<dbReference type="RefSeq" id="WP_090164519.1">
    <property type="nucleotide sequence ID" value="NZ_CACVNK010000020.1"/>
</dbReference>
<dbReference type="AlphaFoldDB" id="A0A1I7HWX5"/>
<sequence>MRKKDKLYEQLIAIAEDTKNCAQFFNRFVQEDGTKDLKAFANRVKELESESDVHIHEIIISLTNAFITPIEHEDILHLAEGLDEITDGLEECAFYFWMFETDLTDQYVRKFSRHIAGAAAELCAAVHLLSEKKLKEIKAHTVAVKTHEEKCDHAERQAIIHLFRTEDYDPKKIIELKELYHILEETADAAQVVAKGLDMIVMKNM</sequence>
<dbReference type="InterPro" id="IPR018445">
    <property type="entry name" value="Put_Phosphate_transp_reg"/>
</dbReference>
<gene>
    <name evidence="2" type="ORF">SAMN05216508_12610</name>
</gene>
<dbReference type="STRING" id="155865.SAMN05216515_1299"/>
<keyword evidence="3" id="KW-1185">Reference proteome</keyword>
<evidence type="ECO:0008006" key="4">
    <source>
        <dbReference type="Google" id="ProtNLM"/>
    </source>
</evidence>
<dbReference type="Gene3D" id="1.20.58.220">
    <property type="entry name" value="Phosphate transport system protein phou homolog 2, domain 2"/>
    <property type="match status" value="1"/>
</dbReference>
<comment type="similarity">
    <text evidence="1">Belongs to the UPF0111 family.</text>
</comment>
<proteinExistence type="inferred from homology"/>
<evidence type="ECO:0000313" key="3">
    <source>
        <dbReference type="Proteomes" id="UP000198817"/>
    </source>
</evidence>
<dbReference type="InterPro" id="IPR052912">
    <property type="entry name" value="UPF0111_domain"/>
</dbReference>
<dbReference type="EMBL" id="FPBT01000026">
    <property type="protein sequence ID" value="SFU65224.1"/>
    <property type="molecule type" value="Genomic_DNA"/>
</dbReference>
<dbReference type="InterPro" id="IPR038078">
    <property type="entry name" value="PhoU-like_sf"/>
</dbReference>
<dbReference type="PANTHER" id="PTHR37298">
    <property type="entry name" value="UPF0111 PROTEIN YKAA"/>
    <property type="match status" value="1"/>
</dbReference>
<dbReference type="GeneID" id="78355193"/>
<dbReference type="PANTHER" id="PTHR37298:SF1">
    <property type="entry name" value="UPF0111 PROTEIN YKAA"/>
    <property type="match status" value="1"/>
</dbReference>
<evidence type="ECO:0000256" key="1">
    <source>
        <dbReference type="ARBA" id="ARBA00008591"/>
    </source>
</evidence>
<organism evidence="2 3">
    <name type="scientific">Eubacterium pyruvativorans</name>
    <dbReference type="NCBI Taxonomy" id="155865"/>
    <lineage>
        <taxon>Bacteria</taxon>
        <taxon>Bacillati</taxon>
        <taxon>Bacillota</taxon>
        <taxon>Clostridia</taxon>
        <taxon>Eubacteriales</taxon>
        <taxon>Eubacteriaceae</taxon>
        <taxon>Eubacterium</taxon>
    </lineage>
</organism>
<dbReference type="Pfam" id="PF01865">
    <property type="entry name" value="PhoU_div"/>
    <property type="match status" value="1"/>
</dbReference>
<name>A0A1I7HWX5_9FIRM</name>
<reference evidence="2 3" key="1">
    <citation type="submission" date="2016-10" db="EMBL/GenBank/DDBJ databases">
        <authorList>
            <person name="de Groot N.N."/>
        </authorList>
    </citation>
    <scope>NUCLEOTIDE SEQUENCE [LARGE SCALE GENOMIC DNA]</scope>
    <source>
        <strain evidence="2 3">KHGC13</strain>
    </source>
</reference>